<dbReference type="InterPro" id="IPR002474">
    <property type="entry name" value="CarbamoylP_synth_ssu_N"/>
</dbReference>
<comment type="subunit">
    <text evidence="8">Composed of two chains; the small (or glutamine) chain promotes the hydrolysis of glutamine to ammonia, which is used by the large (or ammonia) chain to synthesize carbamoyl phosphate. Tetramer of heterodimers (alpha,beta)4.</text>
</comment>
<dbReference type="EC" id="6.3.5.5" evidence="8"/>
<feature type="binding site" evidence="8">
    <location>
        <position position="230"/>
    </location>
    <ligand>
        <name>L-glutamine</name>
        <dbReference type="ChEBI" id="CHEBI:58359"/>
    </ligand>
</feature>
<keyword evidence="8" id="KW-0055">Arginine biosynthesis</keyword>
<dbReference type="PRINTS" id="PR00099">
    <property type="entry name" value="CPSGATASE"/>
</dbReference>
<evidence type="ECO:0000313" key="10">
    <source>
        <dbReference type="EMBL" id="KKS86369.1"/>
    </source>
</evidence>
<dbReference type="UniPathway" id="UPA00068">
    <property type="reaction ID" value="UER00171"/>
</dbReference>
<dbReference type="SUPFAM" id="SSF52317">
    <property type="entry name" value="Class I glutamine amidotransferase-like"/>
    <property type="match status" value="1"/>
</dbReference>
<feature type="active site" description="Nucleophile" evidence="8">
    <location>
        <position position="256"/>
    </location>
</feature>
<dbReference type="GO" id="GO:0006541">
    <property type="term" value="P:glutamine metabolic process"/>
    <property type="evidence" value="ECO:0007669"/>
    <property type="project" value="InterPro"/>
</dbReference>
<dbReference type="InterPro" id="IPR036480">
    <property type="entry name" value="CarbP_synth_ssu_N_sf"/>
</dbReference>
<evidence type="ECO:0000313" key="11">
    <source>
        <dbReference type="Proteomes" id="UP000034050"/>
    </source>
</evidence>
<feature type="binding site" evidence="8">
    <location>
        <position position="49"/>
    </location>
    <ligand>
        <name>L-glutamine</name>
        <dbReference type="ChEBI" id="CHEBI:58359"/>
    </ligand>
</feature>
<organism evidence="10 11">
    <name type="scientific">Candidatus Gottesmanbacteria bacterium GW2011_GWB1_43_11</name>
    <dbReference type="NCBI Taxonomy" id="1618446"/>
    <lineage>
        <taxon>Bacteria</taxon>
        <taxon>Candidatus Gottesmaniibacteriota</taxon>
    </lineage>
</organism>
<dbReference type="SUPFAM" id="SSF52021">
    <property type="entry name" value="Carbamoyl phosphate synthetase, small subunit N-terminal domain"/>
    <property type="match status" value="1"/>
</dbReference>
<feature type="binding site" evidence="8">
    <location>
        <position position="260"/>
    </location>
    <ligand>
        <name>L-glutamine</name>
        <dbReference type="ChEBI" id="CHEBI:58359"/>
    </ligand>
</feature>
<evidence type="ECO:0000256" key="2">
    <source>
        <dbReference type="ARBA" id="ARBA00007800"/>
    </source>
</evidence>
<dbReference type="GO" id="GO:0044205">
    <property type="term" value="P:'de novo' UMP biosynthetic process"/>
    <property type="evidence" value="ECO:0007669"/>
    <property type="project" value="UniProtKB-UniRule"/>
</dbReference>
<dbReference type="STRING" id="1618446.UV61_C0011G0017"/>
<dbReference type="HAMAP" id="MF_01209">
    <property type="entry name" value="CPSase_S_chain"/>
    <property type="match status" value="1"/>
</dbReference>
<keyword evidence="3 8" id="KW-0436">Ligase</keyword>
<comment type="pathway">
    <text evidence="8">Pyrimidine metabolism; UMP biosynthesis via de novo pathway; (S)-dihydroorotate from bicarbonate: step 1/3.</text>
</comment>
<evidence type="ECO:0000256" key="1">
    <source>
        <dbReference type="ARBA" id="ARBA00005077"/>
    </source>
</evidence>
<dbReference type="NCBIfam" id="NF009475">
    <property type="entry name" value="PRK12838.1"/>
    <property type="match status" value="1"/>
</dbReference>
<evidence type="ECO:0000256" key="7">
    <source>
        <dbReference type="ARBA" id="ARBA00048816"/>
    </source>
</evidence>
<dbReference type="InterPro" id="IPR006274">
    <property type="entry name" value="CarbamoylP_synth_ssu"/>
</dbReference>
<feature type="binding site" evidence="8">
    <location>
        <position position="301"/>
    </location>
    <ligand>
        <name>L-glutamine</name>
        <dbReference type="ChEBI" id="CHEBI:58359"/>
    </ligand>
</feature>
<dbReference type="InterPro" id="IPR017926">
    <property type="entry name" value="GATASE"/>
</dbReference>
<dbReference type="NCBIfam" id="TIGR01368">
    <property type="entry name" value="CPSaseIIsmall"/>
    <property type="match status" value="1"/>
</dbReference>
<dbReference type="GO" id="GO:0006526">
    <property type="term" value="P:L-arginine biosynthetic process"/>
    <property type="evidence" value="ECO:0007669"/>
    <property type="project" value="UniProtKB-UniRule"/>
</dbReference>
<proteinExistence type="inferred from homology"/>
<dbReference type="PATRIC" id="fig|1618446.3.peg.1166"/>
<keyword evidence="8" id="KW-0028">Amino-acid biosynthesis</keyword>
<comment type="catalytic activity">
    <reaction evidence="8">
        <text>L-glutamine + H2O = L-glutamate + NH4(+)</text>
        <dbReference type="Rhea" id="RHEA:15889"/>
        <dbReference type="ChEBI" id="CHEBI:15377"/>
        <dbReference type="ChEBI" id="CHEBI:28938"/>
        <dbReference type="ChEBI" id="CHEBI:29985"/>
        <dbReference type="ChEBI" id="CHEBI:58359"/>
    </reaction>
</comment>
<comment type="function">
    <text evidence="8">Small subunit of the glutamine-dependent carbamoyl phosphate synthetase (CPSase). CPSase catalyzes the formation of carbamoyl phosphate from the ammonia moiety of glutamine, carbonate, and phosphate donated by ATP, constituting the first step of 2 biosynthetic pathways, one leading to arginine and/or urea and the other to pyrimidine nucleotides. The small subunit (glutamine amidotransferase) binds and cleaves glutamine to supply the large subunit with the substrate ammonia.</text>
</comment>
<dbReference type="Gene3D" id="3.50.30.20">
    <property type="entry name" value="Carbamoyl-phosphate synthase small subunit, N-terminal domain"/>
    <property type="match status" value="1"/>
</dbReference>
<name>A0A0G1CLI6_9BACT</name>
<feature type="binding site" evidence="8">
    <location>
        <position position="228"/>
    </location>
    <ligand>
        <name>L-glutamine</name>
        <dbReference type="ChEBI" id="CHEBI:58359"/>
    </ligand>
</feature>
<evidence type="ECO:0000256" key="3">
    <source>
        <dbReference type="ARBA" id="ARBA00022598"/>
    </source>
</evidence>
<dbReference type="InterPro" id="IPR050472">
    <property type="entry name" value="Anth_synth/Amidotransfase"/>
</dbReference>
<protein>
    <recommendedName>
        <fullName evidence="8">Carbamoyl phosphate synthase small chain</fullName>
        <ecNumber evidence="8">6.3.5.5</ecNumber>
    </recommendedName>
    <alternativeName>
        <fullName evidence="8">Carbamoyl phosphate synthetase glutamine chain</fullName>
    </alternativeName>
</protein>
<evidence type="ECO:0000256" key="6">
    <source>
        <dbReference type="ARBA" id="ARBA00022962"/>
    </source>
</evidence>
<dbReference type="CDD" id="cd01744">
    <property type="entry name" value="GATase1_CPSase"/>
    <property type="match status" value="1"/>
</dbReference>
<comment type="catalytic activity">
    <reaction evidence="7 8">
        <text>hydrogencarbonate + L-glutamine + 2 ATP + H2O = carbamoyl phosphate + L-glutamate + 2 ADP + phosphate + 2 H(+)</text>
        <dbReference type="Rhea" id="RHEA:18633"/>
        <dbReference type="ChEBI" id="CHEBI:15377"/>
        <dbReference type="ChEBI" id="CHEBI:15378"/>
        <dbReference type="ChEBI" id="CHEBI:17544"/>
        <dbReference type="ChEBI" id="CHEBI:29985"/>
        <dbReference type="ChEBI" id="CHEBI:30616"/>
        <dbReference type="ChEBI" id="CHEBI:43474"/>
        <dbReference type="ChEBI" id="CHEBI:58228"/>
        <dbReference type="ChEBI" id="CHEBI:58359"/>
        <dbReference type="ChEBI" id="CHEBI:456216"/>
        <dbReference type="EC" id="6.3.5.5"/>
    </reaction>
</comment>
<accession>A0A0G1CLI6</accession>
<sequence length="360" mass="39967">MPGMTKKYLHLEDGTVLEGEAFGANNETLGEVVFSTGMTGYPESLTDPSFAGQILTFTYPLLGNYGVPKVVYQDKHLLKNFESERIWVQGVVVGTQIEYPSHHASFATFDNWLKQQKIPGVTGVDTRALTLNLREKGVMKGKLTNSGQKISWKTVDTPGTIKKVSHNQIISYLPKGKPARTIALLDCGVKHGIIRALLRQQYKVIRVPYDFDPLKLSERVDGVVCSNGPGDPKDWTETVAIIQNILKTDLPFVGICLGHQLLALAIGADTYKLPYGHRGLNQPCLDISTNKAYITSQNHGYAVNKKTLPQDFSEWFVNLNDGTNEGIKHKKKPIMSMQFHPEGCPGPFDTEWVFGMFGEL</sequence>
<comment type="caution">
    <text evidence="10">The sequence shown here is derived from an EMBL/GenBank/DDBJ whole genome shotgun (WGS) entry which is preliminary data.</text>
</comment>
<dbReference type="PROSITE" id="PS51273">
    <property type="entry name" value="GATASE_TYPE_1"/>
    <property type="match status" value="1"/>
</dbReference>
<feature type="binding site" evidence="8">
    <location>
        <position position="298"/>
    </location>
    <ligand>
        <name>L-glutamine</name>
        <dbReference type="ChEBI" id="CHEBI:58359"/>
    </ligand>
</feature>
<evidence type="ECO:0000256" key="8">
    <source>
        <dbReference type="HAMAP-Rule" id="MF_01209"/>
    </source>
</evidence>
<dbReference type="PANTHER" id="PTHR43418:SF7">
    <property type="entry name" value="CARBAMOYL-PHOSPHATE SYNTHASE SMALL CHAIN"/>
    <property type="match status" value="1"/>
</dbReference>
<feature type="region of interest" description="CPSase" evidence="8">
    <location>
        <begin position="1"/>
        <end position="178"/>
    </location>
</feature>
<dbReference type="GO" id="GO:0006207">
    <property type="term" value="P:'de novo' pyrimidine nucleobase biosynthetic process"/>
    <property type="evidence" value="ECO:0007669"/>
    <property type="project" value="InterPro"/>
</dbReference>
<dbReference type="AlphaFoldDB" id="A0A0G1CLI6"/>
<dbReference type="SMART" id="SM01097">
    <property type="entry name" value="CPSase_sm_chain"/>
    <property type="match status" value="1"/>
</dbReference>
<keyword evidence="5 8" id="KW-0067">ATP-binding</keyword>
<keyword evidence="4 8" id="KW-0547">Nucleotide-binding</keyword>
<dbReference type="PRINTS" id="PR00097">
    <property type="entry name" value="ANTSNTHASEII"/>
</dbReference>
<feature type="binding site" evidence="8">
    <location>
        <position position="257"/>
    </location>
    <ligand>
        <name>L-glutamine</name>
        <dbReference type="ChEBI" id="CHEBI:58359"/>
    </ligand>
</feature>
<dbReference type="Pfam" id="PF00117">
    <property type="entry name" value="GATase"/>
    <property type="match status" value="1"/>
</dbReference>
<keyword evidence="8" id="KW-0665">Pyrimidine biosynthesis</keyword>
<feature type="binding site" evidence="8">
    <location>
        <position position="300"/>
    </location>
    <ligand>
        <name>L-glutamine</name>
        <dbReference type="ChEBI" id="CHEBI:58359"/>
    </ligand>
</feature>
<evidence type="ECO:0000256" key="5">
    <source>
        <dbReference type="ARBA" id="ARBA00022840"/>
    </source>
</evidence>
<dbReference type="GO" id="GO:0004359">
    <property type="term" value="F:glutaminase activity"/>
    <property type="evidence" value="ECO:0007669"/>
    <property type="project" value="RHEA"/>
</dbReference>
<dbReference type="EMBL" id="LCFD01000011">
    <property type="protein sequence ID" value="KKS86369.1"/>
    <property type="molecule type" value="Genomic_DNA"/>
</dbReference>
<dbReference type="GO" id="GO:0005524">
    <property type="term" value="F:ATP binding"/>
    <property type="evidence" value="ECO:0007669"/>
    <property type="project" value="UniProtKB-UniRule"/>
</dbReference>
<dbReference type="Pfam" id="PF00988">
    <property type="entry name" value="CPSase_sm_chain"/>
    <property type="match status" value="1"/>
</dbReference>
<feature type="active site" evidence="8">
    <location>
        <position position="340"/>
    </location>
</feature>
<gene>
    <name evidence="8" type="primary">carA</name>
    <name evidence="10" type="ORF">UV61_C0011G0017</name>
</gene>
<dbReference type="InterPro" id="IPR029062">
    <property type="entry name" value="Class_I_gatase-like"/>
</dbReference>
<dbReference type="GO" id="GO:0004088">
    <property type="term" value="F:carbamoyl-phosphate synthase (glutamine-hydrolyzing) activity"/>
    <property type="evidence" value="ECO:0007669"/>
    <property type="project" value="UniProtKB-UniRule"/>
</dbReference>
<comment type="similarity">
    <text evidence="2 8">Belongs to the CarA family.</text>
</comment>
<dbReference type="PANTHER" id="PTHR43418">
    <property type="entry name" value="MULTIFUNCTIONAL TRYPTOPHAN BIOSYNTHESIS PROTEIN-RELATED"/>
    <property type="match status" value="1"/>
</dbReference>
<dbReference type="InterPro" id="IPR035686">
    <property type="entry name" value="CPSase_GATase1"/>
</dbReference>
<reference evidence="10 11" key="1">
    <citation type="journal article" date="2015" name="Nature">
        <title>rRNA introns, odd ribosomes, and small enigmatic genomes across a large radiation of phyla.</title>
        <authorList>
            <person name="Brown C.T."/>
            <person name="Hug L.A."/>
            <person name="Thomas B.C."/>
            <person name="Sharon I."/>
            <person name="Castelle C.J."/>
            <person name="Singh A."/>
            <person name="Wilkins M.J."/>
            <person name="Williams K.H."/>
            <person name="Banfield J.F."/>
        </authorList>
    </citation>
    <scope>NUCLEOTIDE SEQUENCE [LARGE SCALE GENOMIC DNA]</scope>
</reference>
<keyword evidence="6 8" id="KW-0315">Glutamine amidotransferase</keyword>
<evidence type="ECO:0000256" key="4">
    <source>
        <dbReference type="ARBA" id="ARBA00022741"/>
    </source>
</evidence>
<dbReference type="Proteomes" id="UP000034050">
    <property type="component" value="Unassembled WGS sequence"/>
</dbReference>
<comment type="pathway">
    <text evidence="1 8">Amino-acid biosynthesis; L-arginine biosynthesis; carbamoyl phosphate from bicarbonate: step 1/1.</text>
</comment>
<dbReference type="PRINTS" id="PR00096">
    <property type="entry name" value="GATASE"/>
</dbReference>
<evidence type="ECO:0000259" key="9">
    <source>
        <dbReference type="SMART" id="SM01097"/>
    </source>
</evidence>
<feature type="active site" evidence="8">
    <location>
        <position position="342"/>
    </location>
</feature>
<dbReference type="Gene3D" id="3.40.50.880">
    <property type="match status" value="1"/>
</dbReference>
<feature type="domain" description="Carbamoyl-phosphate synthase small subunit N-terminal" evidence="9">
    <location>
        <begin position="5"/>
        <end position="144"/>
    </location>
</feature>
<dbReference type="UniPathway" id="UPA00070">
    <property type="reaction ID" value="UER00115"/>
</dbReference>